<gene>
    <name evidence="2" type="ORF">TAV2_LOCUS243</name>
</gene>
<keyword evidence="3" id="KW-1185">Reference proteome</keyword>
<reference evidence="2 3" key="1">
    <citation type="submission" date="2022-03" db="EMBL/GenBank/DDBJ databases">
        <authorList>
            <person name="Nunn A."/>
            <person name="Chopra R."/>
            <person name="Nunn A."/>
            <person name="Contreras Garrido A."/>
        </authorList>
    </citation>
    <scope>NUCLEOTIDE SEQUENCE [LARGE SCALE GENOMIC DNA]</scope>
</reference>
<organism evidence="2 3">
    <name type="scientific">Thlaspi arvense</name>
    <name type="common">Field penny-cress</name>
    <dbReference type="NCBI Taxonomy" id="13288"/>
    <lineage>
        <taxon>Eukaryota</taxon>
        <taxon>Viridiplantae</taxon>
        <taxon>Streptophyta</taxon>
        <taxon>Embryophyta</taxon>
        <taxon>Tracheophyta</taxon>
        <taxon>Spermatophyta</taxon>
        <taxon>Magnoliopsida</taxon>
        <taxon>eudicotyledons</taxon>
        <taxon>Gunneridae</taxon>
        <taxon>Pentapetalae</taxon>
        <taxon>rosids</taxon>
        <taxon>malvids</taxon>
        <taxon>Brassicales</taxon>
        <taxon>Brassicaceae</taxon>
        <taxon>Thlaspideae</taxon>
        <taxon>Thlaspi</taxon>
    </lineage>
</organism>
<feature type="region of interest" description="Disordered" evidence="1">
    <location>
        <begin position="129"/>
        <end position="176"/>
    </location>
</feature>
<accession>A0AAU9R4W8</accession>
<evidence type="ECO:0008006" key="4">
    <source>
        <dbReference type="Google" id="ProtNLM"/>
    </source>
</evidence>
<evidence type="ECO:0000313" key="3">
    <source>
        <dbReference type="Proteomes" id="UP000836841"/>
    </source>
</evidence>
<proteinExistence type="predicted"/>
<dbReference type="Proteomes" id="UP000836841">
    <property type="component" value="Chromosome 1"/>
</dbReference>
<dbReference type="AlphaFoldDB" id="A0AAU9R4W8"/>
<sequence>MAFAEEVAIFAETSLGTRIVMTVPLNITSADLKRNTIKGFINAKCVFFAGKLEKTHASCLPSFGEIRVSGLMVKRKSQFYHLAESVSIKYIFRDNQKPWFIHAEAILVNRWQEPSMSNKSIERDVGLINDQNKTTKKSLPRNPASFDNKREFLDPPTSVPETIRRSSLPTARATESERLRSFIPKTPKRKTGASVSISETISKKLIVAANNIKMQGKSRMSSSLSSSIFRSKTRRKRSLDAKTVTSLAKFLVFQIPDTED</sequence>
<evidence type="ECO:0000256" key="1">
    <source>
        <dbReference type="SAM" id="MobiDB-lite"/>
    </source>
</evidence>
<name>A0AAU9R4W8_THLAR</name>
<dbReference type="EMBL" id="OU466857">
    <property type="protein sequence ID" value="CAH2033421.1"/>
    <property type="molecule type" value="Genomic_DNA"/>
</dbReference>
<evidence type="ECO:0000313" key="2">
    <source>
        <dbReference type="EMBL" id="CAH2033421.1"/>
    </source>
</evidence>
<protein>
    <recommendedName>
        <fullName evidence="4">DUF4283 domain-containing protein</fullName>
    </recommendedName>
</protein>